<evidence type="ECO:0000256" key="3">
    <source>
        <dbReference type="ARBA" id="ARBA00022475"/>
    </source>
</evidence>
<evidence type="ECO:0000256" key="9">
    <source>
        <dbReference type="ARBA" id="ARBA00023207"/>
    </source>
</evidence>
<keyword evidence="5" id="KW-0732">Signal</keyword>
<protein>
    <submittedName>
        <fullName evidence="13">Uncharacterized protein</fullName>
    </submittedName>
</protein>
<dbReference type="GO" id="GO:0098552">
    <property type="term" value="C:side of membrane"/>
    <property type="evidence" value="ECO:0007669"/>
    <property type="project" value="UniProtKB-KW"/>
</dbReference>
<dbReference type="GO" id="GO:0005886">
    <property type="term" value="C:plasma membrane"/>
    <property type="evidence" value="ECO:0007669"/>
    <property type="project" value="UniProtKB-SubCell"/>
</dbReference>
<keyword evidence="4 12" id="KW-0336">GPI-anchor</keyword>
<comment type="caution">
    <text evidence="13">The sequence shown here is derived from an EMBL/GenBank/DDBJ whole genome shotgun (WGS) entry which is preliminary data.</text>
</comment>
<evidence type="ECO:0000256" key="12">
    <source>
        <dbReference type="RuleBase" id="RU003519"/>
    </source>
</evidence>
<keyword evidence="8" id="KW-0325">Glycoprotein</keyword>
<keyword evidence="3" id="KW-1003">Cell membrane</keyword>
<keyword evidence="10 12" id="KW-0449">Lipoprotein</keyword>
<keyword evidence="6 12" id="KW-0654">Proteoglycan</keyword>
<keyword evidence="9 12" id="KW-0357">Heparan sulfate</keyword>
<sequence>IRSICGEPKYTDQFINKSNKLLESEETISYDNDETGMNSNVLQEVLQGLLLTVSESKGYYANVADLLCSGKNEELPPSEEDSNCWNGWEVGEYSKTIGGIGITEQKYNPEMKFQETNATAIVADLNRKLQTARQMLASKLFTSQDMDTFLLSDQGSGSGYDDDDGSFHDRTVHAGRYHRPGEIDDDDFEGSSGSGDGLRKAIDDEYEDITQDYLLAIICAKLKWCNFRSQQFKFFKFGKELALRVAVLSAFGRANNLIQWIKSFSVVLNIIGINRQHVLTSGVFKSFKSFLLIMLLLKAGLADGIRIANEIENILNPWLSIEQYLVLNTQTMMPGIRDKCLPSVPKPACDANKLNCQRHVRHAHSKLDSSSAYPNLSRNDCVSFLYGSHKDCICHASKGTQRIAALRKYKLFHCYNYNLWDVLDNKAKKGILEDSDLCLRYLSAIEALDATAGALVCEFEELMVRYDCSQTFSTMSNCDQCKAKNEYSTTEIPAVESTEAKKWPLLAKRGQRMN</sequence>
<dbReference type="EMBL" id="JAVRJZ010000001">
    <property type="protein sequence ID" value="KAK2728055.1"/>
    <property type="molecule type" value="Genomic_DNA"/>
</dbReference>
<gene>
    <name evidence="13" type="ORF">QYM36_008510</name>
</gene>
<feature type="non-terminal residue" evidence="13">
    <location>
        <position position="1"/>
    </location>
</feature>
<evidence type="ECO:0000256" key="7">
    <source>
        <dbReference type="ARBA" id="ARBA00023136"/>
    </source>
</evidence>
<comment type="subcellular location">
    <subcellularLocation>
        <location evidence="1 12">Cell membrane</location>
        <topology evidence="1 12">Lipid-anchor</topology>
        <topology evidence="1 12">GPI-anchor</topology>
    </subcellularLocation>
</comment>
<evidence type="ECO:0000256" key="4">
    <source>
        <dbReference type="ARBA" id="ARBA00022622"/>
    </source>
</evidence>
<proteinExistence type="inferred from homology"/>
<evidence type="ECO:0000256" key="2">
    <source>
        <dbReference type="ARBA" id="ARBA00010260"/>
    </source>
</evidence>
<dbReference type="PANTHER" id="PTHR10822:SF29">
    <property type="entry name" value="DIVISION ABNORMALLY DELAYED PROTEIN"/>
    <property type="match status" value="1"/>
</dbReference>
<dbReference type="AlphaFoldDB" id="A0AA88LML4"/>
<name>A0AA88LML4_ARTSF</name>
<evidence type="ECO:0000256" key="5">
    <source>
        <dbReference type="ARBA" id="ARBA00022729"/>
    </source>
</evidence>
<comment type="similarity">
    <text evidence="2 11">Belongs to the glypican family.</text>
</comment>
<keyword evidence="7 12" id="KW-0472">Membrane</keyword>
<dbReference type="Pfam" id="PF01153">
    <property type="entry name" value="Glypican"/>
    <property type="match status" value="1"/>
</dbReference>
<evidence type="ECO:0000256" key="10">
    <source>
        <dbReference type="ARBA" id="ARBA00023288"/>
    </source>
</evidence>
<evidence type="ECO:0000313" key="13">
    <source>
        <dbReference type="EMBL" id="KAK2728055.1"/>
    </source>
</evidence>
<evidence type="ECO:0000256" key="6">
    <source>
        <dbReference type="ARBA" id="ARBA00022974"/>
    </source>
</evidence>
<organism evidence="13 14">
    <name type="scientific">Artemia franciscana</name>
    <name type="common">Brine shrimp</name>
    <name type="synonym">Artemia sanfranciscana</name>
    <dbReference type="NCBI Taxonomy" id="6661"/>
    <lineage>
        <taxon>Eukaryota</taxon>
        <taxon>Metazoa</taxon>
        <taxon>Ecdysozoa</taxon>
        <taxon>Arthropoda</taxon>
        <taxon>Crustacea</taxon>
        <taxon>Branchiopoda</taxon>
        <taxon>Anostraca</taxon>
        <taxon>Artemiidae</taxon>
        <taxon>Artemia</taxon>
    </lineage>
</organism>
<dbReference type="GO" id="GO:0009986">
    <property type="term" value="C:cell surface"/>
    <property type="evidence" value="ECO:0007669"/>
    <property type="project" value="TreeGrafter"/>
</dbReference>
<dbReference type="Proteomes" id="UP001187531">
    <property type="component" value="Unassembled WGS sequence"/>
</dbReference>
<evidence type="ECO:0000256" key="8">
    <source>
        <dbReference type="ARBA" id="ARBA00023180"/>
    </source>
</evidence>
<evidence type="ECO:0000256" key="11">
    <source>
        <dbReference type="RuleBase" id="RU003518"/>
    </source>
</evidence>
<evidence type="ECO:0000313" key="14">
    <source>
        <dbReference type="Proteomes" id="UP001187531"/>
    </source>
</evidence>
<dbReference type="GO" id="GO:0016477">
    <property type="term" value="P:cell migration"/>
    <property type="evidence" value="ECO:0007669"/>
    <property type="project" value="TreeGrafter"/>
</dbReference>
<dbReference type="GO" id="GO:0090263">
    <property type="term" value="P:positive regulation of canonical Wnt signaling pathway"/>
    <property type="evidence" value="ECO:0007669"/>
    <property type="project" value="TreeGrafter"/>
</dbReference>
<dbReference type="InterPro" id="IPR001863">
    <property type="entry name" value="Glypican"/>
</dbReference>
<reference evidence="13" key="1">
    <citation type="submission" date="2023-07" db="EMBL/GenBank/DDBJ databases">
        <title>Chromosome-level genome assembly of Artemia franciscana.</title>
        <authorList>
            <person name="Jo E."/>
        </authorList>
    </citation>
    <scope>NUCLEOTIDE SEQUENCE</scope>
    <source>
        <tissue evidence="13">Whole body</tissue>
    </source>
</reference>
<evidence type="ECO:0000256" key="1">
    <source>
        <dbReference type="ARBA" id="ARBA00004609"/>
    </source>
</evidence>
<dbReference type="PANTHER" id="PTHR10822">
    <property type="entry name" value="GLYPICAN"/>
    <property type="match status" value="1"/>
</dbReference>
<accession>A0AA88LML4</accession>
<keyword evidence="14" id="KW-1185">Reference proteome</keyword>
<dbReference type="GO" id="GO:1905475">
    <property type="term" value="P:regulation of protein localization to membrane"/>
    <property type="evidence" value="ECO:0007669"/>
    <property type="project" value="TreeGrafter"/>
</dbReference>
<comment type="function">
    <text evidence="12">Cell surface proteoglycan.</text>
</comment>
<dbReference type="GO" id="GO:0005576">
    <property type="term" value="C:extracellular region"/>
    <property type="evidence" value="ECO:0007669"/>
    <property type="project" value="TreeGrafter"/>
</dbReference>